<evidence type="ECO:0000256" key="7">
    <source>
        <dbReference type="ARBA" id="ARBA00022840"/>
    </source>
</evidence>
<evidence type="ECO:0000256" key="3">
    <source>
        <dbReference type="ARBA" id="ARBA00022642"/>
    </source>
</evidence>
<keyword evidence="6 10" id="KW-0547">Nucleotide-binding</keyword>
<comment type="catalytic activity">
    <reaction evidence="9 10">
        <text>nicotinate beta-D-ribonucleotide + ATP + H(+) = deamido-NAD(+) + diphosphate</text>
        <dbReference type="Rhea" id="RHEA:22860"/>
        <dbReference type="ChEBI" id="CHEBI:15378"/>
        <dbReference type="ChEBI" id="CHEBI:30616"/>
        <dbReference type="ChEBI" id="CHEBI:33019"/>
        <dbReference type="ChEBI" id="CHEBI:57502"/>
        <dbReference type="ChEBI" id="CHEBI:58437"/>
        <dbReference type="EC" id="2.7.7.18"/>
    </reaction>
</comment>
<accession>A0A4R4FFE8</accession>
<evidence type="ECO:0000259" key="11">
    <source>
        <dbReference type="Pfam" id="PF01467"/>
    </source>
</evidence>
<gene>
    <name evidence="10 12" type="primary">nadD</name>
    <name evidence="12" type="ORF">E1963_05950</name>
</gene>
<keyword evidence="13" id="KW-1185">Reference proteome</keyword>
<dbReference type="NCBIfam" id="TIGR00482">
    <property type="entry name" value="nicotinate (nicotinamide) nucleotide adenylyltransferase"/>
    <property type="match status" value="1"/>
</dbReference>
<dbReference type="CDD" id="cd02165">
    <property type="entry name" value="NMNAT"/>
    <property type="match status" value="1"/>
</dbReference>
<dbReference type="InterPro" id="IPR005248">
    <property type="entry name" value="NadD/NMNAT"/>
</dbReference>
<feature type="domain" description="Cytidyltransferase-like" evidence="11">
    <location>
        <begin position="5"/>
        <end position="175"/>
    </location>
</feature>
<dbReference type="InterPro" id="IPR014729">
    <property type="entry name" value="Rossmann-like_a/b/a_fold"/>
</dbReference>
<organism evidence="12 13">
    <name type="scientific">Extibacter muris</name>
    <dbReference type="NCBI Taxonomy" id="1796622"/>
    <lineage>
        <taxon>Bacteria</taxon>
        <taxon>Bacillati</taxon>
        <taxon>Bacillota</taxon>
        <taxon>Clostridia</taxon>
        <taxon>Lachnospirales</taxon>
        <taxon>Lachnospiraceae</taxon>
        <taxon>Extibacter</taxon>
    </lineage>
</organism>
<dbReference type="RefSeq" id="WP_132276275.1">
    <property type="nucleotide sequence ID" value="NZ_JAOBST010000016.1"/>
</dbReference>
<dbReference type="SUPFAM" id="SSF52374">
    <property type="entry name" value="Nucleotidylyl transferase"/>
    <property type="match status" value="1"/>
</dbReference>
<comment type="caution">
    <text evidence="12">The sequence shown here is derived from an EMBL/GenBank/DDBJ whole genome shotgun (WGS) entry which is preliminary data.</text>
</comment>
<dbReference type="EMBL" id="SMMX01000004">
    <property type="protein sequence ID" value="TDA22305.1"/>
    <property type="molecule type" value="Genomic_DNA"/>
</dbReference>
<evidence type="ECO:0000313" key="12">
    <source>
        <dbReference type="EMBL" id="TDA22305.1"/>
    </source>
</evidence>
<dbReference type="AlphaFoldDB" id="A0A4R4FFE8"/>
<dbReference type="Proteomes" id="UP000295710">
    <property type="component" value="Unassembled WGS sequence"/>
</dbReference>
<keyword evidence="8 10" id="KW-0520">NAD</keyword>
<dbReference type="InterPro" id="IPR004821">
    <property type="entry name" value="Cyt_trans-like"/>
</dbReference>
<evidence type="ECO:0000256" key="9">
    <source>
        <dbReference type="ARBA" id="ARBA00048721"/>
    </source>
</evidence>
<dbReference type="Gene3D" id="3.40.50.620">
    <property type="entry name" value="HUPs"/>
    <property type="match status" value="1"/>
</dbReference>
<dbReference type="HAMAP" id="MF_00244">
    <property type="entry name" value="NaMN_adenylyltr"/>
    <property type="match status" value="1"/>
</dbReference>
<dbReference type="NCBIfam" id="TIGR00125">
    <property type="entry name" value="cyt_tran_rel"/>
    <property type="match status" value="1"/>
</dbReference>
<dbReference type="Pfam" id="PF01467">
    <property type="entry name" value="CTP_transf_like"/>
    <property type="match status" value="1"/>
</dbReference>
<dbReference type="GO" id="GO:0009435">
    <property type="term" value="P:NAD+ biosynthetic process"/>
    <property type="evidence" value="ECO:0007669"/>
    <property type="project" value="UniProtKB-UniRule"/>
</dbReference>
<proteinExistence type="inferred from homology"/>
<evidence type="ECO:0000256" key="5">
    <source>
        <dbReference type="ARBA" id="ARBA00022695"/>
    </source>
</evidence>
<dbReference type="GO" id="GO:0005524">
    <property type="term" value="F:ATP binding"/>
    <property type="evidence" value="ECO:0007669"/>
    <property type="project" value="UniProtKB-KW"/>
</dbReference>
<name>A0A4R4FFE8_9FIRM</name>
<dbReference type="EC" id="2.7.7.18" evidence="10"/>
<keyword evidence="5 10" id="KW-0548">Nucleotidyltransferase</keyword>
<dbReference type="NCBIfam" id="NF000840">
    <property type="entry name" value="PRK00071.1-3"/>
    <property type="match status" value="1"/>
</dbReference>
<evidence type="ECO:0000313" key="13">
    <source>
        <dbReference type="Proteomes" id="UP000295710"/>
    </source>
</evidence>
<comment type="function">
    <text evidence="1 10">Catalyzes the reversible adenylation of nicotinate mononucleotide (NaMN) to nicotinic acid adenine dinucleotide (NaAD).</text>
</comment>
<sequence length="203" mass="23543">MKIGIMGGTFDPIHNGHLMLGEAAYQLFHLDEIWFMPNGNPPHKHRSSIESDVADRVEMVRLAIQGHKSFRLQPYEAQKKEVSYSYETLEHFNEAYEDDAFYFIIGADSLFAIEGWVHPERIFPTCTILAAYRDDIDTKEEMSRQIDYLRGKYHAKIELLATPLMHVSSSELRTRLKQGGDISQMVPEKVRGYIKNHHLYKEV</sequence>
<comment type="pathway">
    <text evidence="2 10">Cofactor biosynthesis; NAD(+) biosynthesis; deamido-NAD(+) from nicotinate D-ribonucleotide: step 1/1.</text>
</comment>
<evidence type="ECO:0000256" key="1">
    <source>
        <dbReference type="ARBA" id="ARBA00002324"/>
    </source>
</evidence>
<dbReference type="PANTHER" id="PTHR39321">
    <property type="entry name" value="NICOTINATE-NUCLEOTIDE ADENYLYLTRANSFERASE-RELATED"/>
    <property type="match status" value="1"/>
</dbReference>
<evidence type="ECO:0000256" key="4">
    <source>
        <dbReference type="ARBA" id="ARBA00022679"/>
    </source>
</evidence>
<comment type="similarity">
    <text evidence="10">Belongs to the NadD family.</text>
</comment>
<reference evidence="12 13" key="1">
    <citation type="journal article" date="2016" name="Nat. Microbiol.">
        <title>The Mouse Intestinal Bacterial Collection (miBC) provides host-specific insight into cultured diversity and functional potential of the gut microbiota.</title>
        <authorList>
            <person name="Lagkouvardos I."/>
            <person name="Pukall R."/>
            <person name="Abt B."/>
            <person name="Foesel B.U."/>
            <person name="Meier-Kolthoff J.P."/>
            <person name="Kumar N."/>
            <person name="Bresciani A."/>
            <person name="Martinez I."/>
            <person name="Just S."/>
            <person name="Ziegler C."/>
            <person name="Brugiroux S."/>
            <person name="Garzetti D."/>
            <person name="Wenning M."/>
            <person name="Bui T.P."/>
            <person name="Wang J."/>
            <person name="Hugenholtz F."/>
            <person name="Plugge C.M."/>
            <person name="Peterson D.A."/>
            <person name="Hornef M.W."/>
            <person name="Baines J.F."/>
            <person name="Smidt H."/>
            <person name="Walter J."/>
            <person name="Kristiansen K."/>
            <person name="Nielsen H.B."/>
            <person name="Haller D."/>
            <person name="Overmann J."/>
            <person name="Stecher B."/>
            <person name="Clavel T."/>
        </authorList>
    </citation>
    <scope>NUCLEOTIDE SEQUENCE [LARGE SCALE GENOMIC DNA]</scope>
    <source>
        <strain evidence="12 13">DSM 28560</strain>
    </source>
</reference>
<evidence type="ECO:0000256" key="10">
    <source>
        <dbReference type="HAMAP-Rule" id="MF_00244"/>
    </source>
</evidence>
<evidence type="ECO:0000256" key="6">
    <source>
        <dbReference type="ARBA" id="ARBA00022741"/>
    </source>
</evidence>
<evidence type="ECO:0000256" key="2">
    <source>
        <dbReference type="ARBA" id="ARBA00005019"/>
    </source>
</evidence>
<dbReference type="GO" id="GO:0004515">
    <property type="term" value="F:nicotinate-nucleotide adenylyltransferase activity"/>
    <property type="evidence" value="ECO:0007669"/>
    <property type="project" value="UniProtKB-UniRule"/>
</dbReference>
<evidence type="ECO:0000256" key="8">
    <source>
        <dbReference type="ARBA" id="ARBA00023027"/>
    </source>
</evidence>
<protein>
    <recommendedName>
        <fullName evidence="10">Probable nicotinate-nucleotide adenylyltransferase</fullName>
        <ecNumber evidence="10">2.7.7.18</ecNumber>
    </recommendedName>
    <alternativeName>
        <fullName evidence="10">Deamido-NAD(+) diphosphorylase</fullName>
    </alternativeName>
    <alternativeName>
        <fullName evidence="10">Deamido-NAD(+) pyrophosphorylase</fullName>
    </alternativeName>
    <alternativeName>
        <fullName evidence="10">Nicotinate mononucleotide adenylyltransferase</fullName>
        <shortName evidence="10">NaMN adenylyltransferase</shortName>
    </alternativeName>
</protein>
<keyword evidence="4 10" id="KW-0808">Transferase</keyword>
<keyword evidence="3 10" id="KW-0662">Pyridine nucleotide biosynthesis</keyword>
<keyword evidence="7 10" id="KW-0067">ATP-binding</keyword>
<dbReference type="UniPathway" id="UPA00253">
    <property type="reaction ID" value="UER00332"/>
</dbReference>
<dbReference type="PANTHER" id="PTHR39321:SF3">
    <property type="entry name" value="PHOSPHOPANTETHEINE ADENYLYLTRANSFERASE"/>
    <property type="match status" value="1"/>
</dbReference>